<keyword evidence="3" id="KW-1185">Reference proteome</keyword>
<organism evidence="2 3">
    <name type="scientific">Portunus trituberculatus</name>
    <name type="common">Swimming crab</name>
    <name type="synonym">Neptunus trituberculatus</name>
    <dbReference type="NCBI Taxonomy" id="210409"/>
    <lineage>
        <taxon>Eukaryota</taxon>
        <taxon>Metazoa</taxon>
        <taxon>Ecdysozoa</taxon>
        <taxon>Arthropoda</taxon>
        <taxon>Crustacea</taxon>
        <taxon>Multicrustacea</taxon>
        <taxon>Malacostraca</taxon>
        <taxon>Eumalacostraca</taxon>
        <taxon>Eucarida</taxon>
        <taxon>Decapoda</taxon>
        <taxon>Pleocyemata</taxon>
        <taxon>Brachyura</taxon>
        <taxon>Eubrachyura</taxon>
        <taxon>Portunoidea</taxon>
        <taxon>Portunidae</taxon>
        <taxon>Portuninae</taxon>
        <taxon>Portunus</taxon>
    </lineage>
</organism>
<sequence>MQFASNDIAVSKPNEGYSSMCPGRNNMVSGLGSNMTMVKDTVTE</sequence>
<protein>
    <submittedName>
        <fullName evidence="2">Uncharacterized protein</fullName>
    </submittedName>
</protein>
<comment type="caution">
    <text evidence="2">The sequence shown here is derived from an EMBL/GenBank/DDBJ whole genome shotgun (WGS) entry which is preliminary data.</text>
</comment>
<evidence type="ECO:0000256" key="1">
    <source>
        <dbReference type="SAM" id="MobiDB-lite"/>
    </source>
</evidence>
<gene>
    <name evidence="2" type="ORF">E2C01_060831</name>
</gene>
<name>A0A5B7H3M6_PORTR</name>
<dbReference type="AlphaFoldDB" id="A0A5B7H3M6"/>
<accession>A0A5B7H3M6</accession>
<proteinExistence type="predicted"/>
<feature type="region of interest" description="Disordered" evidence="1">
    <location>
        <begin position="1"/>
        <end position="23"/>
    </location>
</feature>
<evidence type="ECO:0000313" key="3">
    <source>
        <dbReference type="Proteomes" id="UP000324222"/>
    </source>
</evidence>
<dbReference type="EMBL" id="VSRR010025111">
    <property type="protein sequence ID" value="MPC66680.1"/>
    <property type="molecule type" value="Genomic_DNA"/>
</dbReference>
<dbReference type="Proteomes" id="UP000324222">
    <property type="component" value="Unassembled WGS sequence"/>
</dbReference>
<evidence type="ECO:0000313" key="2">
    <source>
        <dbReference type="EMBL" id="MPC66680.1"/>
    </source>
</evidence>
<reference evidence="2 3" key="1">
    <citation type="submission" date="2019-05" db="EMBL/GenBank/DDBJ databases">
        <title>Another draft genome of Portunus trituberculatus and its Hox gene families provides insights of decapod evolution.</title>
        <authorList>
            <person name="Jeong J.-H."/>
            <person name="Song I."/>
            <person name="Kim S."/>
            <person name="Choi T."/>
            <person name="Kim D."/>
            <person name="Ryu S."/>
            <person name="Kim W."/>
        </authorList>
    </citation>
    <scope>NUCLEOTIDE SEQUENCE [LARGE SCALE GENOMIC DNA]</scope>
    <source>
        <tissue evidence="2">Muscle</tissue>
    </source>
</reference>